<protein>
    <recommendedName>
        <fullName evidence="2">PilZ domain-containing protein</fullName>
    </recommendedName>
</protein>
<feature type="compositionally biased region" description="Pro residues" evidence="1">
    <location>
        <begin position="7"/>
        <end position="17"/>
    </location>
</feature>
<gene>
    <name evidence="3" type="ORF">HBH26_15265</name>
</gene>
<feature type="domain" description="PilZ" evidence="2">
    <location>
        <begin position="28"/>
        <end position="105"/>
    </location>
</feature>
<dbReference type="SUPFAM" id="SSF141371">
    <property type="entry name" value="PilZ domain-like"/>
    <property type="match status" value="1"/>
</dbReference>
<dbReference type="Pfam" id="PF07238">
    <property type="entry name" value="PilZ"/>
    <property type="match status" value="1"/>
</dbReference>
<evidence type="ECO:0000256" key="1">
    <source>
        <dbReference type="SAM" id="MobiDB-lite"/>
    </source>
</evidence>
<name>A0ABX1CUH0_9SPHN</name>
<dbReference type="RefSeq" id="WP_168135502.1">
    <property type="nucleotide sequence ID" value="NZ_JAAVJH010000011.1"/>
</dbReference>
<accession>A0ABX1CUH0</accession>
<evidence type="ECO:0000259" key="2">
    <source>
        <dbReference type="Pfam" id="PF07238"/>
    </source>
</evidence>
<proteinExistence type="predicted"/>
<organism evidence="3 4">
    <name type="scientific">Sphingomonas corticis</name>
    <dbReference type="NCBI Taxonomy" id="2722791"/>
    <lineage>
        <taxon>Bacteria</taxon>
        <taxon>Pseudomonadati</taxon>
        <taxon>Pseudomonadota</taxon>
        <taxon>Alphaproteobacteria</taxon>
        <taxon>Sphingomonadales</taxon>
        <taxon>Sphingomonadaceae</taxon>
        <taxon>Sphingomonas</taxon>
    </lineage>
</organism>
<dbReference type="EMBL" id="JAAVJH010000011">
    <property type="protein sequence ID" value="NJR79945.1"/>
    <property type="molecule type" value="Genomic_DNA"/>
</dbReference>
<dbReference type="Proteomes" id="UP000732399">
    <property type="component" value="Unassembled WGS sequence"/>
</dbReference>
<evidence type="ECO:0000313" key="4">
    <source>
        <dbReference type="Proteomes" id="UP000732399"/>
    </source>
</evidence>
<keyword evidence="4" id="KW-1185">Reference proteome</keyword>
<dbReference type="InterPro" id="IPR009875">
    <property type="entry name" value="PilZ_domain"/>
</dbReference>
<feature type="region of interest" description="Disordered" evidence="1">
    <location>
        <begin position="1"/>
        <end position="22"/>
    </location>
</feature>
<reference evidence="3 4" key="1">
    <citation type="submission" date="2020-03" db="EMBL/GenBank/DDBJ databases">
        <authorList>
            <person name="Wang L."/>
            <person name="He N."/>
            <person name="Li Y."/>
            <person name="Fang Y."/>
            <person name="Zhang F."/>
        </authorList>
    </citation>
    <scope>NUCLEOTIDE SEQUENCE [LARGE SCALE GENOMIC DNA]</scope>
    <source>
        <strain evidence="3 4">36D10-4-7</strain>
    </source>
</reference>
<comment type="caution">
    <text evidence="3">The sequence shown here is derived from an EMBL/GenBank/DDBJ whole genome shotgun (WGS) entry which is preliminary data.</text>
</comment>
<sequence length="110" mass="11507">MTVALPPAFPAPLPAPSPAGRALTPRAERHLVAFDVDIEGPTTPAYRTPVRNVSASGMLLKDAGALQVGDVLSARLPRLGPIVCRVVRLRGGEAGVKFDRTISVADLLMA</sequence>
<evidence type="ECO:0000313" key="3">
    <source>
        <dbReference type="EMBL" id="NJR79945.1"/>
    </source>
</evidence>